<feature type="domain" description="TadE-like" evidence="2">
    <location>
        <begin position="40"/>
        <end position="79"/>
    </location>
</feature>
<keyword evidence="1" id="KW-1133">Transmembrane helix</keyword>
<evidence type="ECO:0000256" key="1">
    <source>
        <dbReference type="SAM" id="Phobius"/>
    </source>
</evidence>
<feature type="transmembrane region" description="Helical" evidence="1">
    <location>
        <begin position="41"/>
        <end position="61"/>
    </location>
</feature>
<dbReference type="Proteomes" id="UP000305654">
    <property type="component" value="Unassembled WGS sequence"/>
</dbReference>
<name>A0A5R9J688_9PROT</name>
<dbReference type="AlphaFoldDB" id="A0A5R9J688"/>
<keyword evidence="1" id="KW-0472">Membrane</keyword>
<accession>A0A5R9J688</accession>
<keyword evidence="1" id="KW-0812">Transmembrane</keyword>
<organism evidence="3 4">
    <name type="scientific">Lichenicoccus roseus</name>
    <dbReference type="NCBI Taxonomy" id="2683649"/>
    <lineage>
        <taxon>Bacteria</taxon>
        <taxon>Pseudomonadati</taxon>
        <taxon>Pseudomonadota</taxon>
        <taxon>Alphaproteobacteria</taxon>
        <taxon>Acetobacterales</taxon>
        <taxon>Acetobacteraceae</taxon>
        <taxon>Lichenicoccus</taxon>
    </lineage>
</organism>
<protein>
    <submittedName>
        <fullName evidence="3">Pilus assembly protein</fullName>
    </submittedName>
</protein>
<evidence type="ECO:0000259" key="2">
    <source>
        <dbReference type="Pfam" id="PF07811"/>
    </source>
</evidence>
<dbReference type="OrthoDB" id="7189296at2"/>
<evidence type="ECO:0000313" key="3">
    <source>
        <dbReference type="EMBL" id="TLU70876.1"/>
    </source>
</evidence>
<proteinExistence type="predicted"/>
<dbReference type="InterPro" id="IPR012495">
    <property type="entry name" value="TadE-like_dom"/>
</dbReference>
<sequence length="216" mass="22564">MDPEDRRDRLAADVHAGFPERTICILVMNNPRQLLPDRRGVASLELALTAPVMLIMFFGVVEVTQLIRVSNKLTLASQAIENIVAGQGTATVLSVTNAYQAGQLVMAPFNSATTPLVATIANVTFDGSGNASQLTWQVDLGGAAAMPVATACTLASGLGLANDSVIVVQVGYSYSAVTHYILPSSYALSHVAYGRPRNFATIAGVSSPLTAPTGNC</sequence>
<reference evidence="3 4" key="1">
    <citation type="submission" date="2019-05" db="EMBL/GenBank/DDBJ databases">
        <authorList>
            <person name="Pankratov T."/>
            <person name="Grouzdev D."/>
        </authorList>
    </citation>
    <scope>NUCLEOTIDE SEQUENCE [LARGE SCALE GENOMIC DNA]</scope>
    <source>
        <strain evidence="3 4">KEBCLARHB70R</strain>
    </source>
</reference>
<dbReference type="EMBL" id="VCDI01000010">
    <property type="protein sequence ID" value="TLU70876.1"/>
    <property type="molecule type" value="Genomic_DNA"/>
</dbReference>
<evidence type="ECO:0000313" key="4">
    <source>
        <dbReference type="Proteomes" id="UP000305654"/>
    </source>
</evidence>
<gene>
    <name evidence="3" type="ORF">FE263_20030</name>
</gene>
<keyword evidence="4" id="KW-1185">Reference proteome</keyword>
<dbReference type="Pfam" id="PF07811">
    <property type="entry name" value="TadE"/>
    <property type="match status" value="1"/>
</dbReference>
<comment type="caution">
    <text evidence="3">The sequence shown here is derived from an EMBL/GenBank/DDBJ whole genome shotgun (WGS) entry which is preliminary data.</text>
</comment>